<accession>A0A8W7PIM1</accession>
<feature type="compositionally biased region" description="Basic and acidic residues" evidence="1">
    <location>
        <begin position="1"/>
        <end position="11"/>
    </location>
</feature>
<dbReference type="AlphaFoldDB" id="A0A8W7PIM1"/>
<evidence type="ECO:0000256" key="1">
    <source>
        <dbReference type="SAM" id="MobiDB-lite"/>
    </source>
</evidence>
<sequence length="213" mass="22611">MARSDRAEGRALGDALDPGPLEMAASSRSSAPSQRSPPPVLAPDEIEIDESSPDTDLCSSSAPEDGEIGSITRDRSDVERSSDPLGHGPEYDPLATTFAQILATGDRRDLPVTFPSVSVCRSPGSIRSAAITRSPSLFSIPIGPELSRSRSPPGAVKARHKARLNCSSRGGTLRMLLRIPTHTAAPKPEACAIRNLLRSETCRTGFEGLSRIE</sequence>
<feature type="compositionally biased region" description="Basic and acidic residues" evidence="1">
    <location>
        <begin position="72"/>
        <end position="82"/>
    </location>
</feature>
<evidence type="ECO:0000313" key="2">
    <source>
        <dbReference type="EnsemblMetazoa" id="ACOM032377-PA.1"/>
    </source>
</evidence>
<name>A0A8W7PIM1_ANOCL</name>
<dbReference type="EnsemblMetazoa" id="ACOM032377-RA">
    <property type="protein sequence ID" value="ACOM032377-PA.1"/>
    <property type="gene ID" value="ACOM032377"/>
</dbReference>
<feature type="compositionally biased region" description="Low complexity" evidence="1">
    <location>
        <begin position="24"/>
        <end position="34"/>
    </location>
</feature>
<reference evidence="2" key="1">
    <citation type="submission" date="2022-08" db="UniProtKB">
        <authorList>
            <consortium name="EnsemblMetazoa"/>
        </authorList>
    </citation>
    <scope>IDENTIFICATION</scope>
</reference>
<protein>
    <submittedName>
        <fullName evidence="2">Uncharacterized protein</fullName>
    </submittedName>
</protein>
<feature type="region of interest" description="Disordered" evidence="1">
    <location>
        <begin position="1"/>
        <end position="92"/>
    </location>
</feature>
<proteinExistence type="predicted"/>
<dbReference type="Proteomes" id="UP000075882">
    <property type="component" value="Unassembled WGS sequence"/>
</dbReference>
<feature type="compositionally biased region" description="Acidic residues" evidence="1">
    <location>
        <begin position="44"/>
        <end position="53"/>
    </location>
</feature>
<organism evidence="2">
    <name type="scientific">Anopheles coluzzii</name>
    <name type="common">African malaria mosquito</name>
    <dbReference type="NCBI Taxonomy" id="1518534"/>
    <lineage>
        <taxon>Eukaryota</taxon>
        <taxon>Metazoa</taxon>
        <taxon>Ecdysozoa</taxon>
        <taxon>Arthropoda</taxon>
        <taxon>Hexapoda</taxon>
        <taxon>Insecta</taxon>
        <taxon>Pterygota</taxon>
        <taxon>Neoptera</taxon>
        <taxon>Endopterygota</taxon>
        <taxon>Diptera</taxon>
        <taxon>Nematocera</taxon>
        <taxon>Culicoidea</taxon>
        <taxon>Culicidae</taxon>
        <taxon>Anophelinae</taxon>
        <taxon>Anopheles</taxon>
    </lineage>
</organism>